<keyword evidence="3" id="KW-1185">Reference proteome</keyword>
<accession>A0A8T0G665</accession>
<proteinExistence type="predicted"/>
<feature type="signal peptide" evidence="1">
    <location>
        <begin position="1"/>
        <end position="25"/>
    </location>
</feature>
<keyword evidence="1" id="KW-0732">Signal</keyword>
<comment type="caution">
    <text evidence="2">The sequence shown here is derived from an EMBL/GenBank/DDBJ whole genome shotgun (WGS) entry which is preliminary data.</text>
</comment>
<evidence type="ECO:0000313" key="3">
    <source>
        <dbReference type="Proteomes" id="UP000822688"/>
    </source>
</evidence>
<evidence type="ECO:0000256" key="1">
    <source>
        <dbReference type="SAM" id="SignalP"/>
    </source>
</evidence>
<protein>
    <submittedName>
        <fullName evidence="2">Uncharacterized protein</fullName>
    </submittedName>
</protein>
<feature type="chain" id="PRO_5035742051" evidence="1">
    <location>
        <begin position="26"/>
        <end position="55"/>
    </location>
</feature>
<name>A0A8T0G665_CERPU</name>
<dbReference type="Proteomes" id="UP000822688">
    <property type="component" value="Chromosome 12"/>
</dbReference>
<organism evidence="2 3">
    <name type="scientific">Ceratodon purpureus</name>
    <name type="common">Fire moss</name>
    <name type="synonym">Dicranum purpureum</name>
    <dbReference type="NCBI Taxonomy" id="3225"/>
    <lineage>
        <taxon>Eukaryota</taxon>
        <taxon>Viridiplantae</taxon>
        <taxon>Streptophyta</taxon>
        <taxon>Embryophyta</taxon>
        <taxon>Bryophyta</taxon>
        <taxon>Bryophytina</taxon>
        <taxon>Bryopsida</taxon>
        <taxon>Dicranidae</taxon>
        <taxon>Pseudoditrichales</taxon>
        <taxon>Ditrichaceae</taxon>
        <taxon>Ceratodon</taxon>
    </lineage>
</organism>
<evidence type="ECO:0000313" key="2">
    <source>
        <dbReference type="EMBL" id="KAG0553348.1"/>
    </source>
</evidence>
<gene>
    <name evidence="2" type="ORF">KC19_12G004100</name>
</gene>
<dbReference type="EMBL" id="CM026433">
    <property type="protein sequence ID" value="KAG0553348.1"/>
    <property type="molecule type" value="Genomic_DNA"/>
</dbReference>
<dbReference type="AlphaFoldDB" id="A0A8T0G665"/>
<reference evidence="2" key="1">
    <citation type="submission" date="2020-06" db="EMBL/GenBank/DDBJ databases">
        <title>WGS assembly of Ceratodon purpureus strain R40.</title>
        <authorList>
            <person name="Carey S.B."/>
            <person name="Jenkins J."/>
            <person name="Shu S."/>
            <person name="Lovell J.T."/>
            <person name="Sreedasyam A."/>
            <person name="Maumus F."/>
            <person name="Tiley G.P."/>
            <person name="Fernandez-Pozo N."/>
            <person name="Barry K."/>
            <person name="Chen C."/>
            <person name="Wang M."/>
            <person name="Lipzen A."/>
            <person name="Daum C."/>
            <person name="Saski C.A."/>
            <person name="Payton A.C."/>
            <person name="Mcbreen J.C."/>
            <person name="Conrad R.E."/>
            <person name="Kollar L.M."/>
            <person name="Olsson S."/>
            <person name="Huttunen S."/>
            <person name="Landis J.B."/>
            <person name="Wickett N.J."/>
            <person name="Johnson M.G."/>
            <person name="Rensing S.A."/>
            <person name="Grimwood J."/>
            <person name="Schmutz J."/>
            <person name="Mcdaniel S.F."/>
        </authorList>
    </citation>
    <scope>NUCLEOTIDE SEQUENCE</scope>
    <source>
        <strain evidence="2">R40</strain>
    </source>
</reference>
<sequence length="55" mass="6466">MLWRICLQFTFSSIILHHFLQKSLCSTCFNQDFFKTAIILLGDFTVTIYSDLESK</sequence>